<dbReference type="CDD" id="cd00082">
    <property type="entry name" value="HisKA"/>
    <property type="match status" value="1"/>
</dbReference>
<dbReference type="InterPro" id="IPR036890">
    <property type="entry name" value="HATPase_C_sf"/>
</dbReference>
<keyword evidence="6" id="KW-0902">Two-component regulatory system</keyword>
<dbReference type="SMART" id="SM00387">
    <property type="entry name" value="HATPase_c"/>
    <property type="match status" value="1"/>
</dbReference>
<dbReference type="RefSeq" id="WP_386097635.1">
    <property type="nucleotide sequence ID" value="NZ_JBHSAT010000004.1"/>
</dbReference>
<dbReference type="GO" id="GO:0016301">
    <property type="term" value="F:kinase activity"/>
    <property type="evidence" value="ECO:0007669"/>
    <property type="project" value="UniProtKB-KW"/>
</dbReference>
<evidence type="ECO:0000256" key="7">
    <source>
        <dbReference type="SAM" id="Phobius"/>
    </source>
</evidence>
<keyword evidence="3" id="KW-0597">Phosphoprotein</keyword>
<gene>
    <name evidence="9" type="ORF">ACFOSX_05015</name>
</gene>
<dbReference type="InterPro" id="IPR050351">
    <property type="entry name" value="BphY/WalK/GraS-like"/>
</dbReference>
<comment type="catalytic activity">
    <reaction evidence="1">
        <text>ATP + protein L-histidine = ADP + protein N-phospho-L-histidine.</text>
        <dbReference type="EC" id="2.7.13.3"/>
    </reaction>
</comment>
<evidence type="ECO:0000256" key="3">
    <source>
        <dbReference type="ARBA" id="ARBA00022553"/>
    </source>
</evidence>
<dbReference type="PROSITE" id="PS50109">
    <property type="entry name" value="HIS_KIN"/>
    <property type="match status" value="1"/>
</dbReference>
<evidence type="ECO:0000313" key="10">
    <source>
        <dbReference type="Proteomes" id="UP001595812"/>
    </source>
</evidence>
<feature type="domain" description="Histidine kinase" evidence="8">
    <location>
        <begin position="113"/>
        <end position="333"/>
    </location>
</feature>
<dbReference type="Gene3D" id="1.10.287.130">
    <property type="match status" value="1"/>
</dbReference>
<evidence type="ECO:0000256" key="6">
    <source>
        <dbReference type="ARBA" id="ARBA00023012"/>
    </source>
</evidence>
<evidence type="ECO:0000256" key="5">
    <source>
        <dbReference type="ARBA" id="ARBA00022777"/>
    </source>
</evidence>
<keyword evidence="10" id="KW-1185">Reference proteome</keyword>
<evidence type="ECO:0000256" key="2">
    <source>
        <dbReference type="ARBA" id="ARBA00012438"/>
    </source>
</evidence>
<dbReference type="InterPro" id="IPR004358">
    <property type="entry name" value="Sig_transdc_His_kin-like_C"/>
</dbReference>
<dbReference type="InterPro" id="IPR003594">
    <property type="entry name" value="HATPase_dom"/>
</dbReference>
<dbReference type="SMART" id="SM00388">
    <property type="entry name" value="HisKA"/>
    <property type="match status" value="1"/>
</dbReference>
<name>A0ABV8AES7_9FLAO</name>
<dbReference type="InterPro" id="IPR003661">
    <property type="entry name" value="HisK_dim/P_dom"/>
</dbReference>
<keyword evidence="7" id="KW-0472">Membrane</keyword>
<dbReference type="SUPFAM" id="SSF47384">
    <property type="entry name" value="Homodimeric domain of signal transducing histidine kinase"/>
    <property type="match status" value="1"/>
</dbReference>
<feature type="transmembrane region" description="Helical" evidence="7">
    <location>
        <begin position="28"/>
        <end position="47"/>
    </location>
</feature>
<reference evidence="10" key="1">
    <citation type="journal article" date="2019" name="Int. J. Syst. Evol. Microbiol.">
        <title>The Global Catalogue of Microorganisms (GCM) 10K type strain sequencing project: providing services to taxonomists for standard genome sequencing and annotation.</title>
        <authorList>
            <consortium name="The Broad Institute Genomics Platform"/>
            <consortium name="The Broad Institute Genome Sequencing Center for Infectious Disease"/>
            <person name="Wu L."/>
            <person name="Ma J."/>
        </authorList>
    </citation>
    <scope>NUCLEOTIDE SEQUENCE [LARGE SCALE GENOMIC DNA]</scope>
    <source>
        <strain evidence="10">CECT 8979</strain>
    </source>
</reference>
<keyword evidence="5 9" id="KW-0418">Kinase</keyword>
<comment type="caution">
    <text evidence="9">The sequence shown here is derived from an EMBL/GenBank/DDBJ whole genome shotgun (WGS) entry which is preliminary data.</text>
</comment>
<dbReference type="PANTHER" id="PTHR45453">
    <property type="entry name" value="PHOSPHATE REGULON SENSOR PROTEIN PHOR"/>
    <property type="match status" value="1"/>
</dbReference>
<keyword evidence="7" id="KW-1133">Transmembrane helix</keyword>
<dbReference type="InterPro" id="IPR036097">
    <property type="entry name" value="HisK_dim/P_sf"/>
</dbReference>
<feature type="transmembrane region" description="Helical" evidence="7">
    <location>
        <begin position="5"/>
        <end position="22"/>
    </location>
</feature>
<dbReference type="EMBL" id="JBHSAT010000004">
    <property type="protein sequence ID" value="MFC3876587.1"/>
    <property type="molecule type" value="Genomic_DNA"/>
</dbReference>
<dbReference type="SUPFAM" id="SSF55874">
    <property type="entry name" value="ATPase domain of HSP90 chaperone/DNA topoisomerase II/histidine kinase"/>
    <property type="match status" value="1"/>
</dbReference>
<dbReference type="EC" id="2.7.13.3" evidence="2"/>
<dbReference type="Pfam" id="PF02518">
    <property type="entry name" value="HATPase_c"/>
    <property type="match status" value="1"/>
</dbReference>
<dbReference type="Pfam" id="PF00512">
    <property type="entry name" value="HisKA"/>
    <property type="match status" value="1"/>
</dbReference>
<dbReference type="Proteomes" id="UP001595812">
    <property type="component" value="Unassembled WGS sequence"/>
</dbReference>
<evidence type="ECO:0000313" key="9">
    <source>
        <dbReference type="EMBL" id="MFC3876587.1"/>
    </source>
</evidence>
<dbReference type="Gene3D" id="3.30.565.10">
    <property type="entry name" value="Histidine kinase-like ATPase, C-terminal domain"/>
    <property type="match status" value="1"/>
</dbReference>
<proteinExistence type="predicted"/>
<evidence type="ECO:0000256" key="4">
    <source>
        <dbReference type="ARBA" id="ARBA00022679"/>
    </source>
</evidence>
<evidence type="ECO:0000259" key="8">
    <source>
        <dbReference type="PROSITE" id="PS50109"/>
    </source>
</evidence>
<sequence length="333" mass="38874">MTALYLTIFVTLLMVVFFYVLHQLKWQMLFFPLICYPLSFVIVQYRVERFIYRRVKKIYDDLTLLESADLRRQPITTDMGTLTRQIDRYANEKKLEIETLKVREEYRKEFIGNVSHELKTPLFTVQGYIETLLGGAMDDKKLREKYLSRASKGVERLSYIIKDLDMITKLEVGDLSLNKQRFDIIELVKNVFDLFEMKAGKKKITLDFDRDYTKPIYVFADKERIQQVLTNLIVNSIKYGKEKGTTEVNIENLIKNKIIVRVTDNGEGISKDNIPRLFERFFRIDKSGSRKEGGSGLGLAIVKHIIEAHDEKLYVESEIGVGSEFSFTLEKAK</sequence>
<dbReference type="CDD" id="cd00075">
    <property type="entry name" value="HATPase"/>
    <property type="match status" value="1"/>
</dbReference>
<dbReference type="InterPro" id="IPR005467">
    <property type="entry name" value="His_kinase_dom"/>
</dbReference>
<accession>A0ABV8AES7</accession>
<protein>
    <recommendedName>
        <fullName evidence="2">histidine kinase</fullName>
        <ecNumber evidence="2">2.7.13.3</ecNumber>
    </recommendedName>
</protein>
<organism evidence="9 10">
    <name type="scientific">Winogradskyella maritima</name>
    <dbReference type="NCBI Taxonomy" id="1517766"/>
    <lineage>
        <taxon>Bacteria</taxon>
        <taxon>Pseudomonadati</taxon>
        <taxon>Bacteroidota</taxon>
        <taxon>Flavobacteriia</taxon>
        <taxon>Flavobacteriales</taxon>
        <taxon>Flavobacteriaceae</taxon>
        <taxon>Winogradskyella</taxon>
    </lineage>
</organism>
<keyword evidence="7" id="KW-0812">Transmembrane</keyword>
<keyword evidence="4" id="KW-0808">Transferase</keyword>
<dbReference type="PANTHER" id="PTHR45453:SF1">
    <property type="entry name" value="PHOSPHATE REGULON SENSOR PROTEIN PHOR"/>
    <property type="match status" value="1"/>
</dbReference>
<evidence type="ECO:0000256" key="1">
    <source>
        <dbReference type="ARBA" id="ARBA00000085"/>
    </source>
</evidence>
<dbReference type="PRINTS" id="PR00344">
    <property type="entry name" value="BCTRLSENSOR"/>
</dbReference>